<feature type="chain" id="PRO_5013008046" description="DUF3298 domain-containing protein" evidence="1">
    <location>
        <begin position="27"/>
        <end position="338"/>
    </location>
</feature>
<gene>
    <name evidence="2" type="ORF">CIG75_01465</name>
</gene>
<keyword evidence="1" id="KW-0732">Signal</keyword>
<organism evidence="2 3">
    <name type="scientific">Tumebacillus algifaecis</name>
    <dbReference type="NCBI Taxonomy" id="1214604"/>
    <lineage>
        <taxon>Bacteria</taxon>
        <taxon>Bacillati</taxon>
        <taxon>Bacillota</taxon>
        <taxon>Bacilli</taxon>
        <taxon>Bacillales</taxon>
        <taxon>Alicyclobacillaceae</taxon>
        <taxon>Tumebacillus</taxon>
    </lineage>
</organism>
<reference evidence="2 3" key="1">
    <citation type="journal article" date="2015" name="Int. J. Syst. Evol. Microbiol.">
        <title>Tumebacillus algifaecis sp. nov., isolated from decomposing algal scum.</title>
        <authorList>
            <person name="Wu Y.F."/>
            <person name="Zhang B."/>
            <person name="Xing P."/>
            <person name="Wu Q.L."/>
            <person name="Liu S.J."/>
        </authorList>
    </citation>
    <scope>NUCLEOTIDE SEQUENCE [LARGE SCALE GENOMIC DNA]</scope>
    <source>
        <strain evidence="2 3">THMBR28</strain>
    </source>
</reference>
<sequence length="338" mass="37774">MNNKLLAVITLSAVLGAGMLYTQVGASEEKEALVVENKQTQIPELFIPGPGQGVADKIEFQVTAENVRLPSEETIYKFKKQNYTKNEVHNMATKLGMKGEVFNLEESLGVNDGDKTLEIEKDSGKILYLNRAHLGQWLVDGKAKQIPTDEQSTQHAIDFLQKMNWLPENFQVRGVTENREIPGNLNPETDQGIVLSKTVHLYKHVNGKPVLGVSRITVEIGHQGEIETVRKYHKEEEAFQKYKLKSLDQAVLELKDKKGMINLEEGASDAILDQIELTYWEDAGSIDEQPYLQPVYLFKGKYKLYGKDATFSGIVPAVDNGFTLHKEVGQDSAANAVK</sequence>
<evidence type="ECO:0000313" key="2">
    <source>
        <dbReference type="EMBL" id="ASS73769.1"/>
    </source>
</evidence>
<evidence type="ECO:0000313" key="3">
    <source>
        <dbReference type="Proteomes" id="UP000214688"/>
    </source>
</evidence>
<proteinExistence type="predicted"/>
<accession>A0A223CWQ4</accession>
<name>A0A223CWQ4_9BACL</name>
<dbReference type="AlphaFoldDB" id="A0A223CWQ4"/>
<evidence type="ECO:0000256" key="1">
    <source>
        <dbReference type="SAM" id="SignalP"/>
    </source>
</evidence>
<dbReference type="Proteomes" id="UP000214688">
    <property type="component" value="Chromosome"/>
</dbReference>
<feature type="signal peptide" evidence="1">
    <location>
        <begin position="1"/>
        <end position="26"/>
    </location>
</feature>
<protein>
    <recommendedName>
        <fullName evidence="4">DUF3298 domain-containing protein</fullName>
    </recommendedName>
</protein>
<keyword evidence="3" id="KW-1185">Reference proteome</keyword>
<dbReference type="RefSeq" id="WP_094235029.1">
    <property type="nucleotide sequence ID" value="NZ_CP022657.1"/>
</dbReference>
<evidence type="ECO:0008006" key="4">
    <source>
        <dbReference type="Google" id="ProtNLM"/>
    </source>
</evidence>
<dbReference type="EMBL" id="CP022657">
    <property type="protein sequence ID" value="ASS73769.1"/>
    <property type="molecule type" value="Genomic_DNA"/>
</dbReference>
<dbReference type="OrthoDB" id="2986940at2"/>
<dbReference type="KEGG" id="tab:CIG75_01465"/>